<accession>A0A1M5UXS4</accession>
<evidence type="ECO:0000313" key="3">
    <source>
        <dbReference type="Proteomes" id="UP000190675"/>
    </source>
</evidence>
<protein>
    <submittedName>
        <fullName evidence="2">Uncharacterized protein</fullName>
    </submittedName>
</protein>
<evidence type="ECO:0000313" key="2">
    <source>
        <dbReference type="EMBL" id="SHH67847.1"/>
    </source>
</evidence>
<keyword evidence="1" id="KW-1133">Transmembrane helix</keyword>
<dbReference type="Proteomes" id="UP000190675">
    <property type="component" value="Chromosome I"/>
</dbReference>
<dbReference type="EMBL" id="LT670818">
    <property type="protein sequence ID" value="SHH67847.1"/>
    <property type="molecule type" value="Genomic_DNA"/>
</dbReference>
<keyword evidence="1" id="KW-0812">Transmembrane</keyword>
<proteinExistence type="predicted"/>
<organism evidence="2 3">
    <name type="scientific">Bradyrhizobium erythrophlei</name>
    <dbReference type="NCBI Taxonomy" id="1437360"/>
    <lineage>
        <taxon>Bacteria</taxon>
        <taxon>Pseudomonadati</taxon>
        <taxon>Pseudomonadota</taxon>
        <taxon>Alphaproteobacteria</taxon>
        <taxon>Hyphomicrobiales</taxon>
        <taxon>Nitrobacteraceae</taxon>
        <taxon>Bradyrhizobium</taxon>
    </lineage>
</organism>
<dbReference type="AlphaFoldDB" id="A0A1M5UXS4"/>
<sequence length="56" mass="5945">MHWLGRIITFSVIAGSAVLVALLLGHVAHYDIGITRLAIRHSALIASAVIAMLLVV</sequence>
<feature type="transmembrane region" description="Helical" evidence="1">
    <location>
        <begin position="37"/>
        <end position="55"/>
    </location>
</feature>
<dbReference type="RefSeq" id="WP_154073748.1">
    <property type="nucleotide sequence ID" value="NZ_LT670818.1"/>
</dbReference>
<gene>
    <name evidence="2" type="ORF">SAMN05444169_8744</name>
</gene>
<feature type="transmembrane region" description="Helical" evidence="1">
    <location>
        <begin position="6"/>
        <end position="25"/>
    </location>
</feature>
<name>A0A1M5UXS4_9BRAD</name>
<evidence type="ECO:0000256" key="1">
    <source>
        <dbReference type="SAM" id="Phobius"/>
    </source>
</evidence>
<keyword evidence="1" id="KW-0472">Membrane</keyword>
<reference evidence="2 3" key="1">
    <citation type="submission" date="2016-11" db="EMBL/GenBank/DDBJ databases">
        <authorList>
            <person name="Jaros S."/>
            <person name="Januszkiewicz K."/>
            <person name="Wedrychowicz H."/>
        </authorList>
    </citation>
    <scope>NUCLEOTIDE SEQUENCE [LARGE SCALE GENOMIC DNA]</scope>
    <source>
        <strain evidence="2 3">GAS242</strain>
    </source>
</reference>